<name>A0A2Z4AD98_9BACT</name>
<reference evidence="1 2" key="1">
    <citation type="submission" date="2018-06" db="EMBL/GenBank/DDBJ databases">
        <title>Draft Genome Sequence of a Novel Marine Bacterium Related to the Verrucomicrobia.</title>
        <authorList>
            <person name="Vosseberg J."/>
            <person name="Martijn J."/>
            <person name="Ettema T.J.G."/>
        </authorList>
    </citation>
    <scope>NUCLEOTIDE SEQUENCE [LARGE SCALE GENOMIC DNA]</scope>
    <source>
        <strain evidence="1">TARA_B100001123</strain>
    </source>
</reference>
<evidence type="ECO:0000313" key="1">
    <source>
        <dbReference type="EMBL" id="AWT60209.1"/>
    </source>
</evidence>
<dbReference type="EMBL" id="CP029803">
    <property type="protein sequence ID" value="AWT60209.1"/>
    <property type="molecule type" value="Genomic_DNA"/>
</dbReference>
<organism evidence="1 2">
    <name type="scientific">Candidatus Moanibacter tarae</name>
    <dbReference type="NCBI Taxonomy" id="2200854"/>
    <lineage>
        <taxon>Bacteria</taxon>
        <taxon>Pseudomonadati</taxon>
        <taxon>Verrucomicrobiota</taxon>
        <taxon>Opitutia</taxon>
        <taxon>Puniceicoccales</taxon>
        <taxon>Puniceicoccales incertae sedis</taxon>
        <taxon>Candidatus Moanibacter</taxon>
    </lineage>
</organism>
<sequence>MAVFLGNSGVRQKIQFQPQIVKRSIVDTIVEMFSISDTSLGIIAMLISSFDLVMELVQLMRLAVFVNSRVDLLSAGYALALWRVGNRRVMKTRDCPESAHYRRLPVAILLG</sequence>
<gene>
    <name evidence="1" type="ORF">DF168_01411</name>
</gene>
<dbReference type="AlphaFoldDB" id="A0A2Z4AD98"/>
<accession>A0A2Z4AD98</accession>
<evidence type="ECO:0000313" key="2">
    <source>
        <dbReference type="Proteomes" id="UP000247465"/>
    </source>
</evidence>
<protein>
    <submittedName>
        <fullName evidence="1">Uncharacterized protein</fullName>
    </submittedName>
</protein>
<dbReference type="KEGG" id="mtar:DF168_01411"/>
<proteinExistence type="predicted"/>
<dbReference type="Proteomes" id="UP000247465">
    <property type="component" value="Chromosome"/>
</dbReference>